<sequence length="426" mass="46492">MRYDMKYKKLNVEDNESCNLQCEKKCEKLAGVFICCILAFFLLFLSTRNVGLIYCYADELSEDSENTAEDAEQEQQKIKETILSEFEYGEIDDSLRSLFPEKRIAFQEVISEILTGDLKSSVKLLTEFAGEQMFYLLQTGKKNLVHILLIAMIAAFMNQFAGTLQNRQVASVGFYMIYILLAALTVAAFDVVIQWVESGIRNITAFMGVFYPVYFLAVAVAKGSVTGVAFYNLVLFLIYAVEIIIGNVLLPMVRVYMIIRVLNFLGPEDMLGKLSEFLELIIRWTLKTALACVIGANLIQGMISPAIDTVKRSTVLKGAEAIPGVGNLLGGMTEVALGTALLVKNGIGMAGAVICIALCVIPLVQTAGTALLYKLAAAVIQPVSDERVTGCVEAVGEGCQILLQIVFTVGVLFLLTIAIVAAVTNA</sequence>
<organism evidence="2 3">
    <name type="scientific">Dorea longicatena</name>
    <dbReference type="NCBI Taxonomy" id="88431"/>
    <lineage>
        <taxon>Bacteria</taxon>
        <taxon>Bacillati</taxon>
        <taxon>Bacillota</taxon>
        <taxon>Clostridia</taxon>
        <taxon>Lachnospirales</taxon>
        <taxon>Lachnospiraceae</taxon>
        <taxon>Dorea</taxon>
    </lineage>
</organism>
<feature type="transmembrane region" description="Helical" evidence="1">
    <location>
        <begin position="173"/>
        <end position="193"/>
    </location>
</feature>
<evidence type="ECO:0000256" key="1">
    <source>
        <dbReference type="SAM" id="Phobius"/>
    </source>
</evidence>
<feature type="transmembrane region" description="Helical" evidence="1">
    <location>
        <begin position="29"/>
        <end position="46"/>
    </location>
</feature>
<feature type="transmembrane region" description="Helical" evidence="1">
    <location>
        <begin position="401"/>
        <end position="423"/>
    </location>
</feature>
<feature type="transmembrane region" description="Helical" evidence="1">
    <location>
        <begin position="143"/>
        <end position="161"/>
    </location>
</feature>
<dbReference type="RefSeq" id="WP_022415524.1">
    <property type="nucleotide sequence ID" value="NZ_JBCPDX010000006.1"/>
</dbReference>
<dbReference type="Pfam" id="PF09546">
    <property type="entry name" value="Spore_III_AE"/>
    <property type="match status" value="1"/>
</dbReference>
<dbReference type="Proteomes" id="UP000472916">
    <property type="component" value="Unassembled WGS sequence"/>
</dbReference>
<dbReference type="AlphaFoldDB" id="A0A6L8RXG0"/>
<feature type="transmembrane region" description="Helical" evidence="1">
    <location>
        <begin position="347"/>
        <end position="365"/>
    </location>
</feature>
<dbReference type="InterPro" id="IPR014194">
    <property type="entry name" value="Spore_III_AE"/>
</dbReference>
<comment type="caution">
    <text evidence="2">The sequence shown here is derived from an EMBL/GenBank/DDBJ whole genome shotgun (WGS) entry which is preliminary data.</text>
</comment>
<dbReference type="EMBL" id="WWSC01000003">
    <property type="protein sequence ID" value="MZK40837.1"/>
    <property type="molecule type" value="Genomic_DNA"/>
</dbReference>
<protein>
    <submittedName>
        <fullName evidence="2">Stage III sporulation protein AF</fullName>
    </submittedName>
</protein>
<proteinExistence type="predicted"/>
<keyword evidence="1" id="KW-1133">Transmembrane helix</keyword>
<evidence type="ECO:0000313" key="3">
    <source>
        <dbReference type="Proteomes" id="UP000472916"/>
    </source>
</evidence>
<reference evidence="2 3" key="1">
    <citation type="journal article" date="2019" name="Nat. Med.">
        <title>A library of human gut bacterial isolates paired with longitudinal multiomics data enables mechanistic microbiome research.</title>
        <authorList>
            <person name="Poyet M."/>
            <person name="Groussin M."/>
            <person name="Gibbons S.M."/>
            <person name="Avila-Pacheco J."/>
            <person name="Jiang X."/>
            <person name="Kearney S.M."/>
            <person name="Perrotta A.R."/>
            <person name="Berdy B."/>
            <person name="Zhao S."/>
            <person name="Lieberman T.D."/>
            <person name="Swanson P.K."/>
            <person name="Smith M."/>
            <person name="Roesemann S."/>
            <person name="Alexander J.E."/>
            <person name="Rich S.A."/>
            <person name="Livny J."/>
            <person name="Vlamakis H."/>
            <person name="Clish C."/>
            <person name="Bullock K."/>
            <person name="Deik A."/>
            <person name="Scott J."/>
            <person name="Pierce K.A."/>
            <person name="Xavier R.J."/>
            <person name="Alm E.J."/>
        </authorList>
    </citation>
    <scope>NUCLEOTIDE SEQUENCE [LARGE SCALE GENOMIC DNA]</scope>
    <source>
        <strain evidence="2 3">BIOML-A6</strain>
    </source>
</reference>
<keyword evidence="1" id="KW-0812">Transmembrane</keyword>
<feature type="transmembrane region" description="Helical" evidence="1">
    <location>
        <begin position="205"/>
        <end position="223"/>
    </location>
</feature>
<accession>A0A6L8RXG0</accession>
<name>A0A6L8RXG0_9FIRM</name>
<keyword evidence="1" id="KW-0472">Membrane</keyword>
<evidence type="ECO:0000313" key="2">
    <source>
        <dbReference type="EMBL" id="MZK40837.1"/>
    </source>
</evidence>
<gene>
    <name evidence="2" type="ORF">GT528_03775</name>
</gene>
<feature type="transmembrane region" description="Helical" evidence="1">
    <location>
        <begin position="229"/>
        <end position="250"/>
    </location>
</feature>